<reference evidence="3" key="1">
    <citation type="journal article" date="2019" name="Int. J. Syst. Evol. Microbiol.">
        <title>The Global Catalogue of Microorganisms (GCM) 10K type strain sequencing project: providing services to taxonomists for standard genome sequencing and annotation.</title>
        <authorList>
            <consortium name="The Broad Institute Genomics Platform"/>
            <consortium name="The Broad Institute Genome Sequencing Center for Infectious Disease"/>
            <person name="Wu L."/>
            <person name="Ma J."/>
        </authorList>
    </citation>
    <scope>NUCLEOTIDE SEQUENCE [LARGE SCALE GENOMIC DNA]</scope>
    <source>
        <strain evidence="3">KCTC 52449</strain>
    </source>
</reference>
<feature type="chain" id="PRO_5047460003" description="CopL family metal-binding regulatory protein" evidence="1">
    <location>
        <begin position="23"/>
        <end position="142"/>
    </location>
</feature>
<name>A0ABV7JZH9_9ALTE</name>
<feature type="signal peptide" evidence="1">
    <location>
        <begin position="1"/>
        <end position="22"/>
    </location>
</feature>
<evidence type="ECO:0008006" key="4">
    <source>
        <dbReference type="Google" id="ProtNLM"/>
    </source>
</evidence>
<comment type="caution">
    <text evidence="2">The sequence shown here is derived from an EMBL/GenBank/DDBJ whole genome shotgun (WGS) entry which is preliminary data.</text>
</comment>
<dbReference type="EMBL" id="JBHRSX010000034">
    <property type="protein sequence ID" value="MFC3203161.1"/>
    <property type="molecule type" value="Genomic_DNA"/>
</dbReference>
<evidence type="ECO:0000256" key="1">
    <source>
        <dbReference type="SAM" id="SignalP"/>
    </source>
</evidence>
<keyword evidence="1" id="KW-0732">Signal</keyword>
<evidence type="ECO:0000313" key="2">
    <source>
        <dbReference type="EMBL" id="MFC3203161.1"/>
    </source>
</evidence>
<sequence length="142" mass="15297">MQRLLCYFLLSMLIMLPTSGQADSLRMAETQVAHTMQAENTDCMMHQSGDETVHTVHTEQTDPTATADCCQNDTQHNCGQQASPCAKSGCQCEHASSHLVSYLAGISAPLIVKTAASQIVGKPLVAFSGFPTSLFRPPIRLS</sequence>
<gene>
    <name evidence="2" type="ORF">ACFOEW_15190</name>
</gene>
<proteinExistence type="predicted"/>
<dbReference type="RefSeq" id="WP_164464714.1">
    <property type="nucleotide sequence ID" value="NZ_JBHRSX010000034.1"/>
</dbReference>
<protein>
    <recommendedName>
        <fullName evidence="4">CopL family metal-binding regulatory protein</fullName>
    </recommendedName>
</protein>
<dbReference type="Proteomes" id="UP001595477">
    <property type="component" value="Unassembled WGS sequence"/>
</dbReference>
<accession>A0ABV7JZH9</accession>
<evidence type="ECO:0000313" key="3">
    <source>
        <dbReference type="Proteomes" id="UP001595477"/>
    </source>
</evidence>
<keyword evidence="3" id="KW-1185">Reference proteome</keyword>
<organism evidence="2 3">
    <name type="scientific">Alteromonas oceani</name>
    <dbReference type="NCBI Taxonomy" id="2071609"/>
    <lineage>
        <taxon>Bacteria</taxon>
        <taxon>Pseudomonadati</taxon>
        <taxon>Pseudomonadota</taxon>
        <taxon>Gammaproteobacteria</taxon>
        <taxon>Alteromonadales</taxon>
        <taxon>Alteromonadaceae</taxon>
        <taxon>Alteromonas/Salinimonas group</taxon>
        <taxon>Alteromonas</taxon>
    </lineage>
</organism>